<protein>
    <recommendedName>
        <fullName evidence="10">Biopolymer transport protein ExbD/TolR</fullName>
    </recommendedName>
</protein>
<dbReference type="eggNOG" id="COG0848">
    <property type="taxonomic scope" value="Bacteria"/>
</dbReference>
<dbReference type="GO" id="GO:0015031">
    <property type="term" value="P:protein transport"/>
    <property type="evidence" value="ECO:0007669"/>
    <property type="project" value="UniProtKB-KW"/>
</dbReference>
<evidence type="ECO:0000313" key="8">
    <source>
        <dbReference type="EMBL" id="EAR23320.1"/>
    </source>
</evidence>
<organism evidence="8 9">
    <name type="scientific">Nitrococcus mobilis Nb-231</name>
    <dbReference type="NCBI Taxonomy" id="314278"/>
    <lineage>
        <taxon>Bacteria</taxon>
        <taxon>Pseudomonadati</taxon>
        <taxon>Pseudomonadota</taxon>
        <taxon>Gammaproteobacteria</taxon>
        <taxon>Chromatiales</taxon>
        <taxon>Ectothiorhodospiraceae</taxon>
        <taxon>Nitrococcus</taxon>
    </lineage>
</organism>
<keyword evidence="5" id="KW-1133">Transmembrane helix</keyword>
<dbReference type="AlphaFoldDB" id="A4BLY2"/>
<sequence length="103" mass="10836">MLASSFSNWRSIELNTPVRAGSGSTTGQALLIEVRQDGLRLAGAPVTRAALAGQVKERLARQPDLRVLVRLADGVVLQEAISVFDRLTAAGIKDLSLAGSAPQ</sequence>
<keyword evidence="9" id="KW-1185">Reference proteome</keyword>
<keyword evidence="4 7" id="KW-0812">Transmembrane</keyword>
<dbReference type="Proteomes" id="UP000003374">
    <property type="component" value="Unassembled WGS sequence"/>
</dbReference>
<reference evidence="8 9" key="1">
    <citation type="submission" date="2006-02" db="EMBL/GenBank/DDBJ databases">
        <authorList>
            <person name="Waterbury J."/>
            <person name="Ferriera S."/>
            <person name="Johnson J."/>
            <person name="Kravitz S."/>
            <person name="Halpern A."/>
            <person name="Remington K."/>
            <person name="Beeson K."/>
            <person name="Tran B."/>
            <person name="Rogers Y.-H."/>
            <person name="Friedman R."/>
            <person name="Venter J.C."/>
        </authorList>
    </citation>
    <scope>NUCLEOTIDE SEQUENCE [LARGE SCALE GENOMIC DNA]</scope>
    <source>
        <strain evidence="8 9">Nb-231</strain>
    </source>
</reference>
<evidence type="ECO:0000313" key="9">
    <source>
        <dbReference type="Proteomes" id="UP000003374"/>
    </source>
</evidence>
<evidence type="ECO:0008006" key="10">
    <source>
        <dbReference type="Google" id="ProtNLM"/>
    </source>
</evidence>
<keyword evidence="7" id="KW-0653">Protein transport</keyword>
<dbReference type="Gene3D" id="3.30.420.270">
    <property type="match status" value="1"/>
</dbReference>
<keyword evidence="3" id="KW-1003">Cell membrane</keyword>
<keyword evidence="7" id="KW-0813">Transport</keyword>
<dbReference type="EMBL" id="AAOF01000001">
    <property type="protein sequence ID" value="EAR23320.1"/>
    <property type="molecule type" value="Genomic_DNA"/>
</dbReference>
<evidence type="ECO:0000256" key="5">
    <source>
        <dbReference type="ARBA" id="ARBA00022989"/>
    </source>
</evidence>
<evidence type="ECO:0000256" key="2">
    <source>
        <dbReference type="ARBA" id="ARBA00005811"/>
    </source>
</evidence>
<comment type="caution">
    <text evidence="8">The sequence shown here is derived from an EMBL/GenBank/DDBJ whole genome shotgun (WGS) entry which is preliminary data.</text>
</comment>
<accession>A4BLY2</accession>
<dbReference type="InterPro" id="IPR003400">
    <property type="entry name" value="ExbD"/>
</dbReference>
<keyword evidence="6" id="KW-0472">Membrane</keyword>
<evidence type="ECO:0000256" key="1">
    <source>
        <dbReference type="ARBA" id="ARBA00004162"/>
    </source>
</evidence>
<evidence type="ECO:0000256" key="7">
    <source>
        <dbReference type="RuleBase" id="RU003879"/>
    </source>
</evidence>
<dbReference type="GO" id="GO:0005886">
    <property type="term" value="C:plasma membrane"/>
    <property type="evidence" value="ECO:0007669"/>
    <property type="project" value="UniProtKB-SubCell"/>
</dbReference>
<evidence type="ECO:0000256" key="6">
    <source>
        <dbReference type="ARBA" id="ARBA00023136"/>
    </source>
</evidence>
<comment type="similarity">
    <text evidence="2 7">Belongs to the ExbD/TolR family.</text>
</comment>
<dbReference type="Pfam" id="PF02472">
    <property type="entry name" value="ExbD"/>
    <property type="match status" value="1"/>
</dbReference>
<proteinExistence type="inferred from homology"/>
<gene>
    <name evidence="8" type="ORF">NB231_15908</name>
</gene>
<dbReference type="GO" id="GO:0022857">
    <property type="term" value="F:transmembrane transporter activity"/>
    <property type="evidence" value="ECO:0007669"/>
    <property type="project" value="InterPro"/>
</dbReference>
<dbReference type="HOGENOM" id="CLU_085305_3_5_6"/>
<evidence type="ECO:0000256" key="4">
    <source>
        <dbReference type="ARBA" id="ARBA00022692"/>
    </source>
</evidence>
<name>A4BLY2_9GAMM</name>
<comment type="subcellular location">
    <subcellularLocation>
        <location evidence="1">Cell membrane</location>
        <topology evidence="1">Single-pass membrane protein</topology>
    </subcellularLocation>
    <subcellularLocation>
        <location evidence="7">Cell membrane</location>
        <topology evidence="7">Single-pass type II membrane protein</topology>
    </subcellularLocation>
</comment>
<dbReference type="STRING" id="314278.NB231_15908"/>
<evidence type="ECO:0000256" key="3">
    <source>
        <dbReference type="ARBA" id="ARBA00022475"/>
    </source>
</evidence>